<protein>
    <submittedName>
        <fullName evidence="1">Uncharacterized protein</fullName>
    </submittedName>
</protein>
<organism evidence="1 2">
    <name type="scientific">Nosocomiicoccus massiliensis</name>
    <dbReference type="NCBI Taxonomy" id="1232430"/>
    <lineage>
        <taxon>Bacteria</taxon>
        <taxon>Bacillati</taxon>
        <taxon>Bacillota</taxon>
        <taxon>Bacilli</taxon>
        <taxon>Bacillales</taxon>
        <taxon>Staphylococcaceae</taxon>
        <taxon>Nosocomiicoccus</taxon>
    </lineage>
</organism>
<sequence length="82" mass="9550">MIFENGERVMTYQSNKTLTDSEKELMQQKFETLKTDEIYDIVFTTSTVNILYHPTLMMDRLSMIDPSEVVLEVIEEVVGVLK</sequence>
<proteinExistence type="predicted"/>
<reference evidence="2" key="1">
    <citation type="submission" date="2017-09" db="EMBL/GenBank/DDBJ databases">
        <title>Bacterial strain isolated from the female urinary microbiota.</title>
        <authorList>
            <person name="Thomas-White K."/>
            <person name="Kumar N."/>
            <person name="Forster S."/>
            <person name="Putonti C."/>
            <person name="Lawley T."/>
            <person name="Wolfe A.J."/>
        </authorList>
    </citation>
    <scope>NUCLEOTIDE SEQUENCE [LARGE SCALE GENOMIC DNA]</scope>
    <source>
        <strain evidence="2">UMB0959</strain>
    </source>
</reference>
<dbReference type="AlphaFoldDB" id="A0AAF1BV67"/>
<keyword evidence="2" id="KW-1185">Reference proteome</keyword>
<dbReference type="RefSeq" id="WP_070709189.1">
    <property type="nucleotide sequence ID" value="NZ_CP136964.1"/>
</dbReference>
<accession>A0AAF1BV67</accession>
<gene>
    <name evidence="1" type="ORF">CJ229_007615</name>
</gene>
<evidence type="ECO:0000313" key="1">
    <source>
        <dbReference type="EMBL" id="WOS95946.1"/>
    </source>
</evidence>
<dbReference type="EMBL" id="CP136964">
    <property type="protein sequence ID" value="WOS95946.1"/>
    <property type="molecule type" value="Genomic_DNA"/>
</dbReference>
<name>A0AAF1BV67_9STAP</name>
<dbReference type="Proteomes" id="UP000243626">
    <property type="component" value="Chromosome"/>
</dbReference>
<dbReference type="KEGG" id="nmy:CJ229_007615"/>
<evidence type="ECO:0000313" key="2">
    <source>
        <dbReference type="Proteomes" id="UP000243626"/>
    </source>
</evidence>